<evidence type="ECO:0000313" key="2">
    <source>
        <dbReference type="Proteomes" id="UP000187283"/>
    </source>
</evidence>
<evidence type="ECO:0000313" key="1">
    <source>
        <dbReference type="EMBL" id="OMJ23918.1"/>
    </source>
</evidence>
<dbReference type="AlphaFoldDB" id="A0A1R1YAL9"/>
<dbReference type="EMBL" id="LSSN01000448">
    <property type="protein sequence ID" value="OMJ23918.1"/>
    <property type="molecule type" value="Genomic_DNA"/>
</dbReference>
<gene>
    <name evidence="1" type="ORF">AYI70_g1928</name>
</gene>
<protein>
    <submittedName>
        <fullName evidence="1">Uncharacterized protein</fullName>
    </submittedName>
</protein>
<dbReference type="Proteomes" id="UP000187283">
    <property type="component" value="Unassembled WGS sequence"/>
</dbReference>
<accession>A0A1R1YAL9</accession>
<proteinExistence type="predicted"/>
<name>A0A1R1YAL9_9FUNG</name>
<keyword evidence="2" id="KW-1185">Reference proteome</keyword>
<comment type="caution">
    <text evidence="1">The sequence shown here is derived from an EMBL/GenBank/DDBJ whole genome shotgun (WGS) entry which is preliminary data.</text>
</comment>
<sequence length="111" mass="13068">MSFKETLLTLHAIRNQFFFFNIDDFPLFGSSITVVSCSNISWETDSLWRSGYHISVFDNWVTKVIVRRSLKTFCTTWDIKFHGGQQYWLFQCDQLKIRAFCPIDLLSGNQL</sequence>
<reference evidence="1 2" key="1">
    <citation type="submission" date="2017-01" db="EMBL/GenBank/DDBJ databases">
        <authorList>
            <person name="Mah S.A."/>
            <person name="Swanson W.J."/>
            <person name="Moy G.W."/>
            <person name="Vacquier V.D."/>
        </authorList>
    </citation>
    <scope>NUCLEOTIDE SEQUENCE [LARGE SCALE GENOMIC DNA]</scope>
    <source>
        <strain evidence="1 2">GSMNP</strain>
    </source>
</reference>
<organism evidence="1 2">
    <name type="scientific">Smittium culicis</name>
    <dbReference type="NCBI Taxonomy" id="133412"/>
    <lineage>
        <taxon>Eukaryota</taxon>
        <taxon>Fungi</taxon>
        <taxon>Fungi incertae sedis</taxon>
        <taxon>Zoopagomycota</taxon>
        <taxon>Kickxellomycotina</taxon>
        <taxon>Harpellomycetes</taxon>
        <taxon>Harpellales</taxon>
        <taxon>Legeriomycetaceae</taxon>
        <taxon>Smittium</taxon>
    </lineage>
</organism>